<comment type="similarity">
    <text evidence="2 7">Belongs to the peptidase M14 family.</text>
</comment>
<name>A0A511DP57_9PSEU</name>
<evidence type="ECO:0000256" key="5">
    <source>
        <dbReference type="ARBA" id="ARBA00022833"/>
    </source>
</evidence>
<dbReference type="PROSITE" id="PS52035">
    <property type="entry name" value="PEPTIDASE_M14"/>
    <property type="match status" value="1"/>
</dbReference>
<dbReference type="AlphaFoldDB" id="A0A511DP57"/>
<dbReference type="OrthoDB" id="5240362at2"/>
<dbReference type="InterPro" id="IPR000834">
    <property type="entry name" value="Peptidase_M14"/>
</dbReference>
<accession>A0A511DP57</accession>
<dbReference type="RefSeq" id="WP_147113296.1">
    <property type="nucleotide sequence ID" value="NZ_BJVJ01000072.1"/>
</dbReference>
<evidence type="ECO:0000313" key="10">
    <source>
        <dbReference type="EMBL" id="GEL26043.1"/>
    </source>
</evidence>
<dbReference type="Proteomes" id="UP000321685">
    <property type="component" value="Unassembled WGS sequence"/>
</dbReference>
<keyword evidence="5" id="KW-0862">Zinc</keyword>
<dbReference type="Gene3D" id="3.40.630.10">
    <property type="entry name" value="Zn peptidases"/>
    <property type="match status" value="1"/>
</dbReference>
<dbReference type="EMBL" id="BJVJ01000072">
    <property type="protein sequence ID" value="GEL26043.1"/>
    <property type="molecule type" value="Genomic_DNA"/>
</dbReference>
<gene>
    <name evidence="10" type="ORF">PSU4_49970</name>
</gene>
<comment type="caution">
    <text evidence="10">The sequence shown here is derived from an EMBL/GenBank/DDBJ whole genome shotgun (WGS) entry which is preliminary data.</text>
</comment>
<keyword evidence="6" id="KW-0482">Metalloprotease</keyword>
<evidence type="ECO:0000313" key="11">
    <source>
        <dbReference type="Proteomes" id="UP000321685"/>
    </source>
</evidence>
<comment type="cofactor">
    <cofactor evidence="1">
        <name>Zn(2+)</name>
        <dbReference type="ChEBI" id="CHEBI:29105"/>
    </cofactor>
</comment>
<dbReference type="PANTHER" id="PTHR11705:SF143">
    <property type="entry name" value="SLL0236 PROTEIN"/>
    <property type="match status" value="1"/>
</dbReference>
<dbReference type="GO" id="GO:0005615">
    <property type="term" value="C:extracellular space"/>
    <property type="evidence" value="ECO:0007669"/>
    <property type="project" value="TreeGrafter"/>
</dbReference>
<proteinExistence type="inferred from homology"/>
<protein>
    <recommendedName>
        <fullName evidence="9">Peptidase M14 domain-containing protein</fullName>
    </recommendedName>
</protein>
<feature type="compositionally biased region" description="Basic and acidic residues" evidence="8">
    <location>
        <begin position="129"/>
        <end position="146"/>
    </location>
</feature>
<evidence type="ECO:0000256" key="7">
    <source>
        <dbReference type="PROSITE-ProRule" id="PRU01379"/>
    </source>
</evidence>
<reference evidence="10 11" key="1">
    <citation type="submission" date="2019-07" db="EMBL/GenBank/DDBJ databases">
        <title>Whole genome shotgun sequence of Pseudonocardia sulfidoxydans NBRC 16205.</title>
        <authorList>
            <person name="Hosoyama A."/>
            <person name="Uohara A."/>
            <person name="Ohji S."/>
            <person name="Ichikawa N."/>
        </authorList>
    </citation>
    <scope>NUCLEOTIDE SEQUENCE [LARGE SCALE GENOMIC DNA]</scope>
    <source>
        <strain evidence="10 11">NBRC 16205</strain>
    </source>
</reference>
<keyword evidence="3" id="KW-0645">Protease</keyword>
<dbReference type="GO" id="GO:0006508">
    <property type="term" value="P:proteolysis"/>
    <property type="evidence" value="ECO:0007669"/>
    <property type="project" value="UniProtKB-KW"/>
</dbReference>
<evidence type="ECO:0000256" key="2">
    <source>
        <dbReference type="ARBA" id="ARBA00005988"/>
    </source>
</evidence>
<evidence type="ECO:0000259" key="9">
    <source>
        <dbReference type="PROSITE" id="PS52035"/>
    </source>
</evidence>
<evidence type="ECO:0000256" key="3">
    <source>
        <dbReference type="ARBA" id="ARBA00022670"/>
    </source>
</evidence>
<keyword evidence="11" id="KW-1185">Reference proteome</keyword>
<dbReference type="Pfam" id="PF00246">
    <property type="entry name" value="Peptidase_M14"/>
    <property type="match status" value="1"/>
</dbReference>
<sequence length="459" mass="50472">MPYLTVEQIESGLTDLTARYPSVCRHIALPHRTFEGRTVTALRIGRHGDHGNRAGVLFLANVHGNEWGGSDTALTFASDLLQAWETGTGLTYGDTVFDADDVASVIDLCDVFVVGCVNPDGRAYSQEAPENKDWRKNRRPLNDTDPRIGADVNRNFDFLFDIDTAFDPSVTDAPTMGSLAPLSDHYQGIGPNSEAETRNIVSLLDDHPNIAWLLDIHCTGGQVMRSWGDAPTQSSRPEQTFFNPDFDGVRGVADVNRYGEYMDPDDRARMDDAVSAVVTAVRGVRQERYRGVALYDRPTAGAGVQNPMSGDTIDYAYSRHLVNPDASCVYGLAIEFGLDDDPQPPDDEMQRITADVSAGMVALCLQARRPVIYVEVEEPPILTPDFRILTGIIDGGPGWVWVNGRPVFVKPPDPRLYELLRRVGEFQVAPELYGPDAVGPQRKALLQIAELAQGLLDEL</sequence>
<keyword evidence="4" id="KW-0378">Hydrolase</keyword>
<dbReference type="PANTHER" id="PTHR11705">
    <property type="entry name" value="PROTEASE FAMILY M14 CARBOXYPEPTIDASE A,B"/>
    <property type="match status" value="1"/>
</dbReference>
<dbReference type="SMART" id="SM00631">
    <property type="entry name" value="Zn_pept"/>
    <property type="match status" value="1"/>
</dbReference>
<organism evidence="10 11">
    <name type="scientific">Pseudonocardia sulfidoxydans NBRC 16205</name>
    <dbReference type="NCBI Taxonomy" id="1223511"/>
    <lineage>
        <taxon>Bacteria</taxon>
        <taxon>Bacillati</taxon>
        <taxon>Actinomycetota</taxon>
        <taxon>Actinomycetes</taxon>
        <taxon>Pseudonocardiales</taxon>
        <taxon>Pseudonocardiaceae</taxon>
        <taxon>Pseudonocardia</taxon>
    </lineage>
</organism>
<comment type="caution">
    <text evidence="7">Lacks conserved residue(s) required for the propagation of feature annotation.</text>
</comment>
<feature type="domain" description="Peptidase M14" evidence="9">
    <location>
        <begin position="2"/>
        <end position="367"/>
    </location>
</feature>
<evidence type="ECO:0000256" key="4">
    <source>
        <dbReference type="ARBA" id="ARBA00022801"/>
    </source>
</evidence>
<dbReference type="SUPFAM" id="SSF53187">
    <property type="entry name" value="Zn-dependent exopeptidases"/>
    <property type="match status" value="1"/>
</dbReference>
<evidence type="ECO:0000256" key="1">
    <source>
        <dbReference type="ARBA" id="ARBA00001947"/>
    </source>
</evidence>
<dbReference type="GO" id="GO:0008270">
    <property type="term" value="F:zinc ion binding"/>
    <property type="evidence" value="ECO:0007669"/>
    <property type="project" value="InterPro"/>
</dbReference>
<evidence type="ECO:0000256" key="6">
    <source>
        <dbReference type="ARBA" id="ARBA00023049"/>
    </source>
</evidence>
<feature type="region of interest" description="Disordered" evidence="8">
    <location>
        <begin position="125"/>
        <end position="146"/>
    </location>
</feature>
<evidence type="ECO:0000256" key="8">
    <source>
        <dbReference type="SAM" id="MobiDB-lite"/>
    </source>
</evidence>
<dbReference type="GO" id="GO:0004181">
    <property type="term" value="F:metallocarboxypeptidase activity"/>
    <property type="evidence" value="ECO:0007669"/>
    <property type="project" value="InterPro"/>
</dbReference>